<dbReference type="RefSeq" id="XP_024335638.1">
    <property type="nucleotide sequence ID" value="XM_024479648.1"/>
</dbReference>
<dbReference type="OrthoDB" id="3223825at2759"/>
<dbReference type="Proteomes" id="UP000194127">
    <property type="component" value="Unassembled WGS sequence"/>
</dbReference>
<evidence type="ECO:0000313" key="3">
    <source>
        <dbReference type="Proteomes" id="UP000194127"/>
    </source>
</evidence>
<gene>
    <name evidence="2" type="ORF">POSPLADRAFT_1049031</name>
</gene>
<keyword evidence="3" id="KW-1185">Reference proteome</keyword>
<accession>A0A1X6MR15</accession>
<feature type="region of interest" description="Disordered" evidence="1">
    <location>
        <begin position="196"/>
        <end position="290"/>
    </location>
</feature>
<dbReference type="EMBL" id="KZ110603">
    <property type="protein sequence ID" value="OSX58844.1"/>
    <property type="molecule type" value="Genomic_DNA"/>
</dbReference>
<feature type="compositionally biased region" description="Low complexity" evidence="1">
    <location>
        <begin position="196"/>
        <end position="211"/>
    </location>
</feature>
<dbReference type="GeneID" id="36324598"/>
<name>A0A1X6MR15_9APHY</name>
<protein>
    <submittedName>
        <fullName evidence="2">Uncharacterized protein</fullName>
    </submittedName>
</protein>
<evidence type="ECO:0000313" key="2">
    <source>
        <dbReference type="EMBL" id="OSX58844.1"/>
    </source>
</evidence>
<dbReference type="AlphaFoldDB" id="A0A1X6MR15"/>
<proteinExistence type="predicted"/>
<reference evidence="2 3" key="1">
    <citation type="submission" date="2017-04" db="EMBL/GenBank/DDBJ databases">
        <title>Genome Sequence of the Model Brown-Rot Fungus Postia placenta SB12.</title>
        <authorList>
            <consortium name="DOE Joint Genome Institute"/>
            <person name="Gaskell J."/>
            <person name="Kersten P."/>
            <person name="Larrondo L.F."/>
            <person name="Canessa P."/>
            <person name="Martinez D."/>
            <person name="Hibbett D."/>
            <person name="Schmoll M."/>
            <person name="Kubicek C.P."/>
            <person name="Martinez A.T."/>
            <person name="Yadav J."/>
            <person name="Master E."/>
            <person name="Magnuson J.K."/>
            <person name="James T."/>
            <person name="Yaver D."/>
            <person name="Berka R."/>
            <person name="Labutti K."/>
            <person name="Lipzen A."/>
            <person name="Aerts A."/>
            <person name="Barry K."/>
            <person name="Henrissat B."/>
            <person name="Blanchette R."/>
            <person name="Grigoriev I."/>
            <person name="Cullen D."/>
        </authorList>
    </citation>
    <scope>NUCLEOTIDE SEQUENCE [LARGE SCALE GENOMIC DNA]</scope>
    <source>
        <strain evidence="2 3">MAD-698-R-SB12</strain>
    </source>
</reference>
<evidence type="ECO:0000256" key="1">
    <source>
        <dbReference type="SAM" id="MobiDB-lite"/>
    </source>
</evidence>
<organism evidence="2 3">
    <name type="scientific">Postia placenta MAD-698-R-SB12</name>
    <dbReference type="NCBI Taxonomy" id="670580"/>
    <lineage>
        <taxon>Eukaryota</taxon>
        <taxon>Fungi</taxon>
        <taxon>Dikarya</taxon>
        <taxon>Basidiomycota</taxon>
        <taxon>Agaricomycotina</taxon>
        <taxon>Agaricomycetes</taxon>
        <taxon>Polyporales</taxon>
        <taxon>Adustoporiaceae</taxon>
        <taxon>Rhodonia</taxon>
    </lineage>
</organism>
<sequence length="290" mass="31251">MPQVRRYVAELHSAYLFKSAPVKDVRESVQEREVAGLQSFFLVVNPRDATDEGFLGGTTMGREFWRGHRGCGAAGARAFQAQCMRSADGSMRNPAVGTSTDAPAVINIASQKKGPASSLKAEVYASIRNAIRAASGIRNAEMKWKDHSKLDIYGIRLEGWPHDVPKDNPSTLSVVQNKEVLKALQSGRMSFVRIAGSSGQTTPSSGSQQSPEISDDFSWACGYPDEATHSPQDHAMPSTNSGYSSMPMPSATAWGEAHGNIGCHNDPEPLPDSRGSSSPNKRRRTNDDAG</sequence>